<dbReference type="SUPFAM" id="SSF46689">
    <property type="entry name" value="Homeodomain-like"/>
    <property type="match status" value="1"/>
</dbReference>
<dbReference type="InterPro" id="IPR013083">
    <property type="entry name" value="Znf_RING/FYVE/PHD"/>
</dbReference>
<feature type="region of interest" description="Disordered" evidence="1">
    <location>
        <begin position="403"/>
        <end position="428"/>
    </location>
</feature>
<evidence type="ECO:0000313" key="3">
    <source>
        <dbReference type="EMBL" id="KAK8890063.1"/>
    </source>
</evidence>
<proteinExistence type="predicted"/>
<dbReference type="InterPro" id="IPR003613">
    <property type="entry name" value="Ubox_domain"/>
</dbReference>
<organism evidence="3 4">
    <name type="scientific">Tritrichomonas musculus</name>
    <dbReference type="NCBI Taxonomy" id="1915356"/>
    <lineage>
        <taxon>Eukaryota</taxon>
        <taxon>Metamonada</taxon>
        <taxon>Parabasalia</taxon>
        <taxon>Tritrichomonadida</taxon>
        <taxon>Tritrichomonadidae</taxon>
        <taxon>Tritrichomonas</taxon>
    </lineage>
</organism>
<feature type="compositionally biased region" description="Acidic residues" evidence="1">
    <location>
        <begin position="219"/>
        <end position="234"/>
    </location>
</feature>
<evidence type="ECO:0000313" key="4">
    <source>
        <dbReference type="Proteomes" id="UP001470230"/>
    </source>
</evidence>
<feature type="compositionally biased region" description="Low complexity" evidence="1">
    <location>
        <begin position="129"/>
        <end position="141"/>
    </location>
</feature>
<dbReference type="Proteomes" id="UP001470230">
    <property type="component" value="Unassembled WGS sequence"/>
</dbReference>
<name>A0ABR2KFZ4_9EUKA</name>
<protein>
    <recommendedName>
        <fullName evidence="2">Myb-like domain-containing protein</fullName>
    </recommendedName>
</protein>
<accession>A0ABR2KFZ4</accession>
<dbReference type="EMBL" id="JAPFFF010000005">
    <property type="protein sequence ID" value="KAK8890063.1"/>
    <property type="molecule type" value="Genomic_DNA"/>
</dbReference>
<feature type="compositionally biased region" description="Basic and acidic residues" evidence="1">
    <location>
        <begin position="270"/>
        <end position="281"/>
    </location>
</feature>
<dbReference type="PROSITE" id="PS50090">
    <property type="entry name" value="MYB_LIKE"/>
    <property type="match status" value="1"/>
</dbReference>
<feature type="compositionally biased region" description="Acidic residues" evidence="1">
    <location>
        <begin position="154"/>
        <end position="165"/>
    </location>
</feature>
<dbReference type="Gene3D" id="3.30.40.10">
    <property type="entry name" value="Zinc/RING finger domain, C3HC4 (zinc finger)"/>
    <property type="match status" value="1"/>
</dbReference>
<gene>
    <name evidence="3" type="ORF">M9Y10_034822</name>
</gene>
<sequence>MELCYIPFTYIFVKTTTEQPSEPEIQKEFEGIITIDDIYPYYKMEQGEIDDDIYMKMEKEKKERIQGIINRLNRSLDEIQPLWPQASKLELYIAFDKSYNDPNQLVNDIEDQNFKEFIKDCAKELNLQSNNKKQNKSSYNSTIHSSMFGRTNEDIEQNEEEDENDNYNNRDDDSDFENQSETPKKWNLRRSTKVQQVDESNQTSNEGDSNSQQANSNTDNDEFSDGDDASDDDFSYGGKGSSSRKKQKKSKKITKKASSAEGQSKRKCHREQENIDLPRPKEIKQSDWETWSFAHKQSYLKGSRNANAYYYRNLKQGEKARNGKWTPEETKLFLNRIKVMSKKNFYDSTPQWGIFSMAIPGRVGYQCANYYRNLVLEGRIYDPRYKVIDGKLKYIAFHQKENKRKGKSKSKSNSDSDNEKYEADNDGDDENKKLSIYERYARENPIIGAIDSITKEVIRVPAISPDGYLLDYNTWLKIITQTGCDPYTRNHLTKRSLVVLNFDNIDQYRDKIKNLVLEA</sequence>
<feature type="compositionally biased region" description="Basic and acidic residues" evidence="1">
    <location>
        <begin position="412"/>
        <end position="423"/>
    </location>
</feature>
<keyword evidence="4" id="KW-1185">Reference proteome</keyword>
<dbReference type="InterPro" id="IPR009057">
    <property type="entry name" value="Homeodomain-like_sf"/>
</dbReference>
<evidence type="ECO:0000259" key="2">
    <source>
        <dbReference type="PROSITE" id="PS50090"/>
    </source>
</evidence>
<dbReference type="SUPFAM" id="SSF57850">
    <property type="entry name" value="RING/U-box"/>
    <property type="match status" value="1"/>
</dbReference>
<feature type="compositionally biased region" description="Polar residues" evidence="1">
    <location>
        <begin position="193"/>
        <end position="218"/>
    </location>
</feature>
<dbReference type="CDD" id="cd00167">
    <property type="entry name" value="SANT"/>
    <property type="match status" value="1"/>
</dbReference>
<feature type="compositionally biased region" description="Basic residues" evidence="1">
    <location>
        <begin position="242"/>
        <end position="255"/>
    </location>
</feature>
<dbReference type="Gene3D" id="1.10.10.60">
    <property type="entry name" value="Homeodomain-like"/>
    <property type="match status" value="1"/>
</dbReference>
<reference evidence="3 4" key="1">
    <citation type="submission" date="2024-04" db="EMBL/GenBank/DDBJ databases">
        <title>Tritrichomonas musculus Genome.</title>
        <authorList>
            <person name="Alves-Ferreira E."/>
            <person name="Grigg M."/>
            <person name="Lorenzi H."/>
            <person name="Galac M."/>
        </authorList>
    </citation>
    <scope>NUCLEOTIDE SEQUENCE [LARGE SCALE GENOMIC DNA]</scope>
    <source>
        <strain evidence="3 4">EAF2021</strain>
    </source>
</reference>
<evidence type="ECO:0000256" key="1">
    <source>
        <dbReference type="SAM" id="MobiDB-lite"/>
    </source>
</evidence>
<feature type="domain" description="Myb-like" evidence="2">
    <location>
        <begin position="317"/>
        <end position="375"/>
    </location>
</feature>
<dbReference type="InterPro" id="IPR001005">
    <property type="entry name" value="SANT/Myb"/>
</dbReference>
<comment type="caution">
    <text evidence="3">The sequence shown here is derived from an EMBL/GenBank/DDBJ whole genome shotgun (WGS) entry which is preliminary data.</text>
</comment>
<feature type="region of interest" description="Disordered" evidence="1">
    <location>
        <begin position="129"/>
        <end position="281"/>
    </location>
</feature>
<dbReference type="Pfam" id="PF04564">
    <property type="entry name" value="U-box"/>
    <property type="match status" value="1"/>
</dbReference>